<organism evidence="2 3">
    <name type="scientific">Candidatus Woesebacteria bacterium GW2011_GWC2_31_9</name>
    <dbReference type="NCBI Taxonomy" id="1618586"/>
    <lineage>
        <taxon>Bacteria</taxon>
        <taxon>Candidatus Woeseibacteriota</taxon>
    </lineage>
</organism>
<evidence type="ECO:0000313" key="2">
    <source>
        <dbReference type="EMBL" id="KKP31115.1"/>
    </source>
</evidence>
<feature type="domain" description="Glycosyltransferase 2-like" evidence="1">
    <location>
        <begin position="9"/>
        <end position="125"/>
    </location>
</feature>
<dbReference type="CDD" id="cd00761">
    <property type="entry name" value="Glyco_tranf_GTA_type"/>
    <property type="match status" value="1"/>
</dbReference>
<evidence type="ECO:0000313" key="3">
    <source>
        <dbReference type="Proteomes" id="UP000034803"/>
    </source>
</evidence>
<proteinExistence type="predicted"/>
<dbReference type="SUPFAM" id="SSF53448">
    <property type="entry name" value="Nucleotide-diphospho-sugar transferases"/>
    <property type="match status" value="1"/>
</dbReference>
<dbReference type="GO" id="GO:0016758">
    <property type="term" value="F:hexosyltransferase activity"/>
    <property type="evidence" value="ECO:0007669"/>
    <property type="project" value="UniProtKB-ARBA"/>
</dbReference>
<sequence>MQESKNSVTVIIPTYGRYDLLIETLTSVYSQKGKFKIKIIIIDDNYPEPVKKVISGLFPQVQIIRNKKNLKSGPSRNQALKYLDSEYVAFLDSDDVWDPNFLEKSVNKLKITQSDVTVALSKPIFAKCLSKSFKLKVYLLSLIRDVFQMIFIYLNCGKMPKGGFYLCQLSHMLFKANKIKGLKFDSNYNHGGEDWKYVLEVIDRVQNIIIVPERLVKYRYHKKNVSLNSENLLKKWNSYKQLYRELDKRNINGIMRFLFEIYVSTFQ</sequence>
<reference evidence="2 3" key="1">
    <citation type="journal article" date="2015" name="Nature">
        <title>rRNA introns, odd ribosomes, and small enigmatic genomes across a large radiation of phyla.</title>
        <authorList>
            <person name="Brown C.T."/>
            <person name="Hug L.A."/>
            <person name="Thomas B.C."/>
            <person name="Sharon I."/>
            <person name="Castelle C.J."/>
            <person name="Singh A."/>
            <person name="Wilkins M.J."/>
            <person name="Williams K.H."/>
            <person name="Banfield J.F."/>
        </authorList>
    </citation>
    <scope>NUCLEOTIDE SEQUENCE [LARGE SCALE GENOMIC DNA]</scope>
</reference>
<accession>A0A0G0AWZ7</accession>
<dbReference type="Gene3D" id="3.90.550.10">
    <property type="entry name" value="Spore Coat Polysaccharide Biosynthesis Protein SpsA, Chain A"/>
    <property type="match status" value="1"/>
</dbReference>
<gene>
    <name evidence="2" type="ORF">UR21_C0016G0033</name>
</gene>
<dbReference type="InterPro" id="IPR029044">
    <property type="entry name" value="Nucleotide-diphossugar_trans"/>
</dbReference>
<evidence type="ECO:0000259" key="1">
    <source>
        <dbReference type="Pfam" id="PF00535"/>
    </source>
</evidence>
<dbReference type="PANTHER" id="PTHR22916">
    <property type="entry name" value="GLYCOSYLTRANSFERASE"/>
    <property type="match status" value="1"/>
</dbReference>
<name>A0A0G0AWZ7_9BACT</name>
<comment type="caution">
    <text evidence="2">The sequence shown here is derived from an EMBL/GenBank/DDBJ whole genome shotgun (WGS) entry which is preliminary data.</text>
</comment>
<dbReference type="PANTHER" id="PTHR22916:SF3">
    <property type="entry name" value="UDP-GLCNAC:BETAGAL BETA-1,3-N-ACETYLGLUCOSAMINYLTRANSFERASE-LIKE PROTEIN 1"/>
    <property type="match status" value="1"/>
</dbReference>
<dbReference type="InterPro" id="IPR001173">
    <property type="entry name" value="Glyco_trans_2-like"/>
</dbReference>
<keyword evidence="2" id="KW-0808">Transferase</keyword>
<dbReference type="Proteomes" id="UP000034803">
    <property type="component" value="Unassembled WGS sequence"/>
</dbReference>
<protein>
    <submittedName>
        <fullName evidence="2">Glycosyl transferase, group 2 family protein</fullName>
    </submittedName>
</protein>
<dbReference type="Pfam" id="PF00535">
    <property type="entry name" value="Glycos_transf_2"/>
    <property type="match status" value="1"/>
</dbReference>
<dbReference type="AlphaFoldDB" id="A0A0G0AWZ7"/>
<dbReference type="EMBL" id="LBOI01000016">
    <property type="protein sequence ID" value="KKP31115.1"/>
    <property type="molecule type" value="Genomic_DNA"/>
</dbReference>